<reference evidence="2 3" key="1">
    <citation type="submission" date="2024-12" db="EMBL/GenBank/DDBJ databases">
        <title>Forecasting of Potato common scab and diversities of Pathogenic streptomyces spp. in china.</title>
        <authorList>
            <person name="Handique U."/>
            <person name="Wu J."/>
        </authorList>
    </citation>
    <scope>NUCLEOTIDE SEQUENCE [LARGE SCALE GENOMIC DNA]</scope>
    <source>
        <strain evidence="2 3">ZRIMU1530</strain>
    </source>
</reference>
<dbReference type="InterPro" id="IPR011051">
    <property type="entry name" value="RmlC_Cupin_sf"/>
</dbReference>
<evidence type="ECO:0000313" key="2">
    <source>
        <dbReference type="EMBL" id="MFM9612948.1"/>
    </source>
</evidence>
<feature type="region of interest" description="Disordered" evidence="1">
    <location>
        <begin position="120"/>
        <end position="141"/>
    </location>
</feature>
<dbReference type="Proteomes" id="UP001631957">
    <property type="component" value="Unassembled WGS sequence"/>
</dbReference>
<evidence type="ECO:0000256" key="1">
    <source>
        <dbReference type="SAM" id="MobiDB-lite"/>
    </source>
</evidence>
<keyword evidence="3" id="KW-1185">Reference proteome</keyword>
<accession>A0ABW9HZS6</accession>
<gene>
    <name evidence="2" type="ORF">ACKI18_30150</name>
</gene>
<dbReference type="EMBL" id="JBJVNI010000017">
    <property type="protein sequence ID" value="MFM9612948.1"/>
    <property type="molecule type" value="Genomic_DNA"/>
</dbReference>
<proteinExistence type="predicted"/>
<name>A0ABW9HZS6_9ACTN</name>
<comment type="caution">
    <text evidence="2">The sequence shown here is derived from an EMBL/GenBank/DDBJ whole genome shotgun (WGS) entry which is preliminary data.</text>
</comment>
<sequence>MTEPHAADGPQEAVPQILCDTRVLTGQVPATLGALWKLAEPGRQLDANFIHLPPGERIKTHTEPDLDVLLVVVGGDGTVGIGTADEPQHVAEGMLLWLPHGSTRSITAGDGGIQYLTVHRRRPGMQIRPRPDAPAKPEPPH</sequence>
<dbReference type="SUPFAM" id="SSF51182">
    <property type="entry name" value="RmlC-like cupins"/>
    <property type="match status" value="1"/>
</dbReference>
<dbReference type="Gene3D" id="2.60.120.10">
    <property type="entry name" value="Jelly Rolls"/>
    <property type="match status" value="1"/>
</dbReference>
<evidence type="ECO:0008006" key="4">
    <source>
        <dbReference type="Google" id="ProtNLM"/>
    </source>
</evidence>
<dbReference type="RefSeq" id="WP_319132231.1">
    <property type="nucleotide sequence ID" value="NZ_JBJVNI010000017.1"/>
</dbReference>
<organism evidence="2 3">
    <name type="scientific">Streptomyces niveiscabiei</name>
    <dbReference type="NCBI Taxonomy" id="164115"/>
    <lineage>
        <taxon>Bacteria</taxon>
        <taxon>Bacillati</taxon>
        <taxon>Actinomycetota</taxon>
        <taxon>Actinomycetes</taxon>
        <taxon>Kitasatosporales</taxon>
        <taxon>Streptomycetaceae</taxon>
        <taxon>Streptomyces</taxon>
    </lineage>
</organism>
<protein>
    <recommendedName>
        <fullName evidence="4">Cupin 2 conserved barrel domain-containing protein</fullName>
    </recommendedName>
</protein>
<feature type="compositionally biased region" description="Basic and acidic residues" evidence="1">
    <location>
        <begin position="129"/>
        <end position="141"/>
    </location>
</feature>
<dbReference type="InterPro" id="IPR014710">
    <property type="entry name" value="RmlC-like_jellyroll"/>
</dbReference>
<evidence type="ECO:0000313" key="3">
    <source>
        <dbReference type="Proteomes" id="UP001631957"/>
    </source>
</evidence>